<dbReference type="Gene3D" id="3.30.70.1790">
    <property type="entry name" value="RepB DNA-primase, N-terminal domain"/>
    <property type="match status" value="1"/>
</dbReference>
<reference evidence="3 4" key="1">
    <citation type="submission" date="2019-10" db="EMBL/GenBank/DDBJ databases">
        <title>Rubrobacter sp nov SCSIO 52090 isolated from a deep-sea sediment in the South China Sea.</title>
        <authorList>
            <person name="Chen R.W."/>
        </authorList>
    </citation>
    <scope>NUCLEOTIDE SEQUENCE [LARGE SCALE GENOMIC DNA]</scope>
    <source>
        <strain evidence="3 4">SCSIO 52909</strain>
    </source>
</reference>
<organism evidence="3 4">
    <name type="scientific">Rubrobacter tropicus</name>
    <dbReference type="NCBI Taxonomy" id="2653851"/>
    <lineage>
        <taxon>Bacteria</taxon>
        <taxon>Bacillati</taxon>
        <taxon>Actinomycetota</taxon>
        <taxon>Rubrobacteria</taxon>
        <taxon>Rubrobacterales</taxon>
        <taxon>Rubrobacteraceae</taxon>
        <taxon>Rubrobacter</taxon>
    </lineage>
</organism>
<name>A0A6G8QDS3_9ACTN</name>
<dbReference type="AlphaFoldDB" id="A0A6G8QDS3"/>
<feature type="domain" description="RepB-like DNA primase" evidence="2">
    <location>
        <begin position="100"/>
        <end position="183"/>
    </location>
</feature>
<accession>A0A6G8QDS3</accession>
<evidence type="ECO:0000313" key="4">
    <source>
        <dbReference type="Proteomes" id="UP000501452"/>
    </source>
</evidence>
<evidence type="ECO:0000313" key="3">
    <source>
        <dbReference type="EMBL" id="QIN84603.1"/>
    </source>
</evidence>
<keyword evidence="4" id="KW-1185">Reference proteome</keyword>
<protein>
    <recommendedName>
        <fullName evidence="2">RepB-like DNA primase domain-containing protein</fullName>
    </recommendedName>
</protein>
<evidence type="ECO:0000259" key="2">
    <source>
        <dbReference type="Pfam" id="PF16793"/>
    </source>
</evidence>
<feature type="region of interest" description="Disordered" evidence="1">
    <location>
        <begin position="182"/>
        <end position="212"/>
    </location>
</feature>
<evidence type="ECO:0000256" key="1">
    <source>
        <dbReference type="SAM" id="MobiDB-lite"/>
    </source>
</evidence>
<sequence length="297" mass="32680">MSPPCGTPSTAPAWPAWGPLCLRLAPGSKRLYRHRSRFFDYPHQACAAADWCLGNSEVGLETYFCAHLLLAKRRVKANAAPVLALWADADGVAPGFDAPEPTAIVESSPGRAHLFWRLTRSVSPLRAEELNRRLLLAVGADRSGWDLGQLLRPPGTRNRKYGPAPFVRLLELNDDRYHPRELELALPPEEPPRPVSRSGRPTGPYPTPDVSRLSGRMRHLVSRGNRGLRRPYPSRSEADFAVCLAMSTAGYTEAEVWAVMTDSTHGISEKYLEKGRHGDAYLSLTVGKARALARSAG</sequence>
<gene>
    <name evidence="3" type="ORF">GBA63_19585</name>
</gene>
<dbReference type="Pfam" id="PF16793">
    <property type="entry name" value="RepB_primase"/>
    <property type="match status" value="1"/>
</dbReference>
<proteinExistence type="predicted"/>
<dbReference type="KEGG" id="rub:GBA63_19585"/>
<dbReference type="Proteomes" id="UP000501452">
    <property type="component" value="Chromosome"/>
</dbReference>
<dbReference type="EMBL" id="CP045119">
    <property type="protein sequence ID" value="QIN84603.1"/>
    <property type="molecule type" value="Genomic_DNA"/>
</dbReference>
<dbReference type="InterPro" id="IPR039459">
    <property type="entry name" value="RepB-like_DNA_primase_dom"/>
</dbReference>